<evidence type="ECO:0000313" key="2">
    <source>
        <dbReference type="EMBL" id="MFD1533245.1"/>
    </source>
</evidence>
<protein>
    <submittedName>
        <fullName evidence="2">Uncharacterized protein</fullName>
    </submittedName>
</protein>
<keyword evidence="3" id="KW-1185">Reference proteome</keyword>
<dbReference type="RefSeq" id="WP_343987114.1">
    <property type="nucleotide sequence ID" value="NZ_BAAAJG010000027.1"/>
</dbReference>
<dbReference type="Proteomes" id="UP001597145">
    <property type="component" value="Unassembled WGS sequence"/>
</dbReference>
<sequence length="80" mass="8549">MHPQMPTHQQPPAPRPPLPYYNPPFPGPPPAGIARPPLTPTPPSPAGPNALRIVFSWSLCLVLGLSGLIQAPVPAPRQPW</sequence>
<reference evidence="3" key="1">
    <citation type="journal article" date="2019" name="Int. J. Syst. Evol. Microbiol.">
        <title>The Global Catalogue of Microorganisms (GCM) 10K type strain sequencing project: providing services to taxonomists for standard genome sequencing and annotation.</title>
        <authorList>
            <consortium name="The Broad Institute Genomics Platform"/>
            <consortium name="The Broad Institute Genome Sequencing Center for Infectious Disease"/>
            <person name="Wu L."/>
            <person name="Ma J."/>
        </authorList>
    </citation>
    <scope>NUCLEOTIDE SEQUENCE [LARGE SCALE GENOMIC DNA]</scope>
    <source>
        <strain evidence="3">JCM 12165</strain>
    </source>
</reference>
<feature type="compositionally biased region" description="Pro residues" evidence="1">
    <location>
        <begin position="9"/>
        <end position="45"/>
    </location>
</feature>
<accession>A0ABW4FRR7</accession>
<organism evidence="2 3">
    <name type="scientific">Pseudonocardia aurantiaca</name>
    <dbReference type="NCBI Taxonomy" id="75290"/>
    <lineage>
        <taxon>Bacteria</taxon>
        <taxon>Bacillati</taxon>
        <taxon>Actinomycetota</taxon>
        <taxon>Actinomycetes</taxon>
        <taxon>Pseudonocardiales</taxon>
        <taxon>Pseudonocardiaceae</taxon>
        <taxon>Pseudonocardia</taxon>
    </lineage>
</organism>
<name>A0ABW4FRR7_9PSEU</name>
<proteinExistence type="predicted"/>
<evidence type="ECO:0000256" key="1">
    <source>
        <dbReference type="SAM" id="MobiDB-lite"/>
    </source>
</evidence>
<evidence type="ECO:0000313" key="3">
    <source>
        <dbReference type="Proteomes" id="UP001597145"/>
    </source>
</evidence>
<dbReference type="EMBL" id="JBHUCP010000024">
    <property type="protein sequence ID" value="MFD1533245.1"/>
    <property type="molecule type" value="Genomic_DNA"/>
</dbReference>
<comment type="caution">
    <text evidence="2">The sequence shown here is derived from an EMBL/GenBank/DDBJ whole genome shotgun (WGS) entry which is preliminary data.</text>
</comment>
<gene>
    <name evidence="2" type="ORF">ACFSCY_27860</name>
</gene>
<feature type="region of interest" description="Disordered" evidence="1">
    <location>
        <begin position="1"/>
        <end position="45"/>
    </location>
</feature>